<dbReference type="InParanoid" id="A0A0C3AJ87"/>
<dbReference type="EMBL" id="KN833070">
    <property type="protein sequence ID" value="KIM73923.1"/>
    <property type="molecule type" value="Genomic_DNA"/>
</dbReference>
<dbReference type="AlphaFoldDB" id="A0A0C3AJ87"/>
<proteinExistence type="predicted"/>
<evidence type="ECO:0000313" key="1">
    <source>
        <dbReference type="EMBL" id="KIM73923.1"/>
    </source>
</evidence>
<name>A0A0C3AJ87_PILCF</name>
<organism evidence="1 2">
    <name type="scientific">Piloderma croceum (strain F 1598)</name>
    <dbReference type="NCBI Taxonomy" id="765440"/>
    <lineage>
        <taxon>Eukaryota</taxon>
        <taxon>Fungi</taxon>
        <taxon>Dikarya</taxon>
        <taxon>Basidiomycota</taxon>
        <taxon>Agaricomycotina</taxon>
        <taxon>Agaricomycetes</taxon>
        <taxon>Agaricomycetidae</taxon>
        <taxon>Atheliales</taxon>
        <taxon>Atheliaceae</taxon>
        <taxon>Piloderma</taxon>
    </lineage>
</organism>
<reference evidence="1 2" key="1">
    <citation type="submission" date="2014-04" db="EMBL/GenBank/DDBJ databases">
        <authorList>
            <consortium name="DOE Joint Genome Institute"/>
            <person name="Kuo A."/>
            <person name="Tarkka M."/>
            <person name="Buscot F."/>
            <person name="Kohler A."/>
            <person name="Nagy L.G."/>
            <person name="Floudas D."/>
            <person name="Copeland A."/>
            <person name="Barry K.W."/>
            <person name="Cichocki N."/>
            <person name="Veneault-Fourrey C."/>
            <person name="LaButti K."/>
            <person name="Lindquist E.A."/>
            <person name="Lipzen A."/>
            <person name="Lundell T."/>
            <person name="Morin E."/>
            <person name="Murat C."/>
            <person name="Sun H."/>
            <person name="Tunlid A."/>
            <person name="Henrissat B."/>
            <person name="Grigoriev I.V."/>
            <person name="Hibbett D.S."/>
            <person name="Martin F."/>
            <person name="Nordberg H.P."/>
            <person name="Cantor M.N."/>
            <person name="Hua S.X."/>
        </authorList>
    </citation>
    <scope>NUCLEOTIDE SEQUENCE [LARGE SCALE GENOMIC DNA]</scope>
    <source>
        <strain evidence="1 2">F 1598</strain>
    </source>
</reference>
<accession>A0A0C3AJ87</accession>
<keyword evidence="2" id="KW-1185">Reference proteome</keyword>
<gene>
    <name evidence="1" type="ORF">PILCRDRAFT_716212</name>
</gene>
<dbReference type="Proteomes" id="UP000054166">
    <property type="component" value="Unassembled WGS sequence"/>
</dbReference>
<reference evidence="2" key="2">
    <citation type="submission" date="2015-01" db="EMBL/GenBank/DDBJ databases">
        <title>Evolutionary Origins and Diversification of the Mycorrhizal Mutualists.</title>
        <authorList>
            <consortium name="DOE Joint Genome Institute"/>
            <consortium name="Mycorrhizal Genomics Consortium"/>
            <person name="Kohler A."/>
            <person name="Kuo A."/>
            <person name="Nagy L.G."/>
            <person name="Floudas D."/>
            <person name="Copeland A."/>
            <person name="Barry K.W."/>
            <person name="Cichocki N."/>
            <person name="Veneault-Fourrey C."/>
            <person name="LaButti K."/>
            <person name="Lindquist E.A."/>
            <person name="Lipzen A."/>
            <person name="Lundell T."/>
            <person name="Morin E."/>
            <person name="Murat C."/>
            <person name="Riley R."/>
            <person name="Ohm R."/>
            <person name="Sun H."/>
            <person name="Tunlid A."/>
            <person name="Henrissat B."/>
            <person name="Grigoriev I.V."/>
            <person name="Hibbett D.S."/>
            <person name="Martin F."/>
        </authorList>
    </citation>
    <scope>NUCLEOTIDE SEQUENCE [LARGE SCALE GENOMIC DNA]</scope>
    <source>
        <strain evidence="2">F 1598</strain>
    </source>
</reference>
<protein>
    <submittedName>
        <fullName evidence="1">Uncharacterized protein</fullName>
    </submittedName>
</protein>
<evidence type="ECO:0000313" key="2">
    <source>
        <dbReference type="Proteomes" id="UP000054166"/>
    </source>
</evidence>
<sequence>MPSPVNCEPVTLSQLWYTTFRLFNTSSCTNYQAPRAPQCHHPLLRTSVLRHLTAFGLFNVMVQLASSSDCLFRCGIHYTTHARCPNNGSLASCARFKLQLCSSIRDLSTCHVGATWSLILESVIKRQYHMPQSFVHQRWPMPMVAGSYQFLKVESTYIFDSESIPPFLCLAYFQLTIPYFVFTT</sequence>
<dbReference type="HOGENOM" id="CLU_1468742_0_0_1"/>